<dbReference type="EMBL" id="NCKU01000476">
    <property type="protein sequence ID" value="RWS15376.1"/>
    <property type="molecule type" value="Genomic_DNA"/>
</dbReference>
<keyword evidence="3 6" id="KW-0238">DNA-binding</keyword>
<dbReference type="GO" id="GO:0005634">
    <property type="term" value="C:nucleus"/>
    <property type="evidence" value="ECO:0007669"/>
    <property type="project" value="UniProtKB-SubCell"/>
</dbReference>
<feature type="domain" description="HTH psq-type" evidence="8">
    <location>
        <begin position="377"/>
        <end position="429"/>
    </location>
</feature>
<accession>A0A3S4RF07</accession>
<dbReference type="OrthoDB" id="10028342at2759"/>
<comment type="caution">
    <text evidence="9">The sequence shown here is derived from an EMBL/GenBank/DDBJ whole genome shotgun (WGS) entry which is preliminary data.</text>
</comment>
<evidence type="ECO:0000256" key="2">
    <source>
        <dbReference type="ARBA" id="ARBA00023015"/>
    </source>
</evidence>
<feature type="compositionally biased region" description="Basic and acidic residues" evidence="7">
    <location>
        <begin position="277"/>
        <end position="296"/>
    </location>
</feature>
<feature type="compositionally biased region" description="Basic and acidic residues" evidence="7">
    <location>
        <begin position="348"/>
        <end position="357"/>
    </location>
</feature>
<keyword evidence="5 6" id="KW-0539">Nucleus</keyword>
<dbReference type="InterPro" id="IPR007889">
    <property type="entry name" value="HTH_Psq"/>
</dbReference>
<evidence type="ECO:0000256" key="5">
    <source>
        <dbReference type="ARBA" id="ARBA00023242"/>
    </source>
</evidence>
<dbReference type="Gene3D" id="1.10.10.60">
    <property type="entry name" value="Homeodomain-like"/>
    <property type="match status" value="2"/>
</dbReference>
<evidence type="ECO:0000313" key="10">
    <source>
        <dbReference type="Proteomes" id="UP000285301"/>
    </source>
</evidence>
<keyword evidence="2" id="KW-0805">Transcription regulation</keyword>
<dbReference type="STRING" id="1965070.A0A3S4RF07"/>
<evidence type="ECO:0000256" key="7">
    <source>
        <dbReference type="SAM" id="MobiDB-lite"/>
    </source>
</evidence>
<dbReference type="InterPro" id="IPR009057">
    <property type="entry name" value="Homeodomain-like_sf"/>
</dbReference>
<feature type="compositionally biased region" description="Basic and acidic residues" evidence="7">
    <location>
        <begin position="543"/>
        <end position="568"/>
    </location>
</feature>
<reference evidence="9 10" key="1">
    <citation type="journal article" date="2018" name="Gigascience">
        <title>Genomes of trombidid mites reveal novel predicted allergens and laterally-transferred genes associated with secondary metabolism.</title>
        <authorList>
            <person name="Dong X."/>
            <person name="Chaisiri K."/>
            <person name="Xia D."/>
            <person name="Armstrong S.D."/>
            <person name="Fang Y."/>
            <person name="Donnelly M.J."/>
            <person name="Kadowaki T."/>
            <person name="McGarry J.W."/>
            <person name="Darby A.C."/>
            <person name="Makepeace B.L."/>
        </authorList>
    </citation>
    <scope>NUCLEOTIDE SEQUENCE [LARGE SCALE GENOMIC DNA]</scope>
    <source>
        <strain evidence="9">UoL-WK</strain>
    </source>
</reference>
<feature type="compositionally biased region" description="Polar residues" evidence="7">
    <location>
        <begin position="358"/>
        <end position="370"/>
    </location>
</feature>
<dbReference type="PANTHER" id="PTHR21545">
    <property type="entry name" value="TRANSCRIPTION FACTOR MLR1/2"/>
    <property type="match status" value="1"/>
</dbReference>
<name>A0A3S4RF07_9ACAR</name>
<feature type="region of interest" description="Disordered" evidence="7">
    <location>
        <begin position="426"/>
        <end position="478"/>
    </location>
</feature>
<comment type="subcellular location">
    <subcellularLocation>
        <location evidence="1 6">Nucleus</location>
    </subcellularLocation>
</comment>
<evidence type="ECO:0000256" key="1">
    <source>
        <dbReference type="ARBA" id="ARBA00004123"/>
    </source>
</evidence>
<evidence type="ECO:0000256" key="6">
    <source>
        <dbReference type="PROSITE-ProRule" id="PRU00320"/>
    </source>
</evidence>
<feature type="region of interest" description="Disordered" evidence="7">
    <location>
        <begin position="1"/>
        <end position="29"/>
    </location>
</feature>
<evidence type="ECO:0000256" key="3">
    <source>
        <dbReference type="ARBA" id="ARBA00023125"/>
    </source>
</evidence>
<feature type="compositionally biased region" description="Low complexity" evidence="7">
    <location>
        <begin position="452"/>
        <end position="469"/>
    </location>
</feature>
<feature type="region of interest" description="Disordered" evidence="7">
    <location>
        <begin position="543"/>
        <end position="571"/>
    </location>
</feature>
<dbReference type="GO" id="GO:0006357">
    <property type="term" value="P:regulation of transcription by RNA polymerase II"/>
    <property type="evidence" value="ECO:0007669"/>
    <property type="project" value="TreeGrafter"/>
</dbReference>
<feature type="compositionally biased region" description="Basic and acidic residues" evidence="7">
    <location>
        <begin position="8"/>
        <end position="21"/>
    </location>
</feature>
<feature type="domain" description="HTH psq-type" evidence="8">
    <location>
        <begin position="51"/>
        <end position="96"/>
    </location>
</feature>
<feature type="compositionally biased region" description="Polar residues" evidence="7">
    <location>
        <begin position="297"/>
        <end position="307"/>
    </location>
</feature>
<dbReference type="Proteomes" id="UP000285301">
    <property type="component" value="Unassembled WGS sequence"/>
</dbReference>
<feature type="non-terminal residue" evidence="9">
    <location>
        <position position="1"/>
    </location>
</feature>
<feature type="DNA-binding region" description="H-T-H motif" evidence="6">
    <location>
        <begin position="72"/>
        <end position="92"/>
    </location>
</feature>
<evidence type="ECO:0000259" key="8">
    <source>
        <dbReference type="PROSITE" id="PS50960"/>
    </source>
</evidence>
<protein>
    <submittedName>
        <fullName evidence="9">Mushroom body large-type Kenyon cell-specific protein 1-like protein</fullName>
    </submittedName>
</protein>
<proteinExistence type="predicted"/>
<feature type="compositionally biased region" description="Basic residues" evidence="7">
    <location>
        <begin position="376"/>
        <end position="385"/>
    </location>
</feature>
<gene>
    <name evidence="9" type="ORF">B4U79_17230</name>
</gene>
<dbReference type="SUPFAM" id="SSF46689">
    <property type="entry name" value="Homeodomain-like"/>
    <property type="match status" value="2"/>
</dbReference>
<feature type="DNA-binding region" description="H-T-H motif" evidence="6">
    <location>
        <begin position="405"/>
        <end position="425"/>
    </location>
</feature>
<organism evidence="9 10">
    <name type="scientific">Dinothrombium tinctorium</name>
    <dbReference type="NCBI Taxonomy" id="1965070"/>
    <lineage>
        <taxon>Eukaryota</taxon>
        <taxon>Metazoa</taxon>
        <taxon>Ecdysozoa</taxon>
        <taxon>Arthropoda</taxon>
        <taxon>Chelicerata</taxon>
        <taxon>Arachnida</taxon>
        <taxon>Acari</taxon>
        <taxon>Acariformes</taxon>
        <taxon>Trombidiformes</taxon>
        <taxon>Prostigmata</taxon>
        <taxon>Anystina</taxon>
        <taxon>Parasitengona</taxon>
        <taxon>Trombidioidea</taxon>
        <taxon>Trombidiidae</taxon>
        <taxon>Dinothrombium</taxon>
    </lineage>
</organism>
<dbReference type="GO" id="GO:0003677">
    <property type="term" value="F:DNA binding"/>
    <property type="evidence" value="ECO:0007669"/>
    <property type="project" value="UniProtKB-UniRule"/>
</dbReference>
<keyword evidence="10" id="KW-1185">Reference proteome</keyword>
<dbReference type="FunFam" id="1.10.10.60:FF:000019">
    <property type="entry name" value="Ligand-dependent corepressor isoform 1"/>
    <property type="match status" value="1"/>
</dbReference>
<evidence type="ECO:0000313" key="9">
    <source>
        <dbReference type="EMBL" id="RWS15376.1"/>
    </source>
</evidence>
<dbReference type="PANTHER" id="PTHR21545:SF13">
    <property type="entry name" value="ECDYSONE-INDUCED PROTEIN 93F, ISOFORM C"/>
    <property type="match status" value="1"/>
</dbReference>
<dbReference type="PROSITE" id="PS50960">
    <property type="entry name" value="HTH_PSQ"/>
    <property type="match status" value="2"/>
</dbReference>
<dbReference type="Pfam" id="PF05225">
    <property type="entry name" value="HTH_psq"/>
    <property type="match status" value="2"/>
</dbReference>
<evidence type="ECO:0000256" key="4">
    <source>
        <dbReference type="ARBA" id="ARBA00023163"/>
    </source>
</evidence>
<sequence length="586" mass="65325">LSLHTRNKQTEFEAHSKDVSDTGKNSVLKVPQPTTAKTTKRRVESNSTWKRTYTEEELQAALEDIQSGKLGTRRAAVIYGIPRSTLRNKVYKLSHDRPNSKKPFKLQKETGVSPAANHSLEQLAQNNSASESLKQILKHAITQRANNNYNVQGVNSSSSKPQPISDPSAQLCNLFADPFATFHMLSAVDPSNSGLTPLFSQFLANIQQLALARSDIDLSNYSTESLMAGNLALLPDLIRKLTRERVEKERIETKTIKEDVGNSSNVILKVPSYKPKHSFENSSKDKKERSLAENKTSENCTVSSQCSGDVEFENEEEKVKDNLNSKLFNNNEYSEESSCSDALISESKSLDKSDKRTSSLNTSDQSNPSTPDMKRNRPKRGRYRNYNRDDLAKAVRAVQKGEMSVHRAGTLYGVPHSTLEYKVKERHLLRPKKRQQNSSHSSAKKVDNKQIPAKSPSPVSSKANSQASSSPPPPKAAVTSLPLWQAALPLFSTDLGSSQNNNFFASNMMRKLQENARLNEEMQQQSNSSEFSSLLLENLIKSSLDKKNVNSEKEKDNCESDQQEEKSKFNASLAALKEVSALDKKE</sequence>
<feature type="region of interest" description="Disordered" evidence="7">
    <location>
        <begin position="276"/>
        <end position="314"/>
    </location>
</feature>
<keyword evidence="4" id="KW-0804">Transcription</keyword>
<dbReference type="AlphaFoldDB" id="A0A3S4RF07"/>
<feature type="region of interest" description="Disordered" evidence="7">
    <location>
        <begin position="347"/>
        <end position="391"/>
    </location>
</feature>